<dbReference type="EMBL" id="GABZ01008459">
    <property type="protein sequence ID" value="JAA45066.1"/>
    <property type="molecule type" value="mRNA"/>
</dbReference>
<evidence type="ECO:0000313" key="1">
    <source>
        <dbReference type="EMBL" id="JAA45066.1"/>
    </source>
</evidence>
<protein>
    <submittedName>
        <fullName evidence="1">Putative secreted protein</fullName>
    </submittedName>
</protein>
<sequence length="134" mass="14879">MQGPLHNTVLCAQSLSFIFVALLPWAGQSASCHLYQYSLSSALCIGIGYSSASSVFISPPLDLAYKYFTSESFSTYHFTLCHLIPNKTLYTSLFYTCYSLVCKDFICCVGSMLPFSFVFHKVICCCVPNKVQCV</sequence>
<organism evidence="1">
    <name type="scientific">Desmodus rotundus</name>
    <name type="common">Vampire bat</name>
    <dbReference type="NCBI Taxonomy" id="9430"/>
    <lineage>
        <taxon>Eukaryota</taxon>
        <taxon>Metazoa</taxon>
        <taxon>Chordata</taxon>
        <taxon>Craniata</taxon>
        <taxon>Vertebrata</taxon>
        <taxon>Euteleostomi</taxon>
        <taxon>Mammalia</taxon>
        <taxon>Eutheria</taxon>
        <taxon>Laurasiatheria</taxon>
        <taxon>Chiroptera</taxon>
        <taxon>Yangochiroptera</taxon>
        <taxon>Phyllostomidae</taxon>
        <taxon>Desmodontinae</taxon>
        <taxon>Desmodus</taxon>
    </lineage>
</organism>
<accession>K9IWE7</accession>
<dbReference type="AlphaFoldDB" id="K9IWE7"/>
<reference evidence="1" key="1">
    <citation type="submission" date="2012-11" db="EMBL/GenBank/DDBJ databases">
        <title>The Vampirome: Transcriptome and Proteome Analysis of the Submandibular and Accessory Glands of the Vampire Bat and Vector of Human Rabies, Desmodus rotundus.</title>
        <authorList>
            <person name="Francischetti I.M.B."/>
            <person name="Assumpcao T.C.F."/>
            <person name="Ma D."/>
            <person name="Vicente E.C."/>
            <person name="Ribeiro J.M.C."/>
        </authorList>
    </citation>
    <scope>NUCLEOTIDE SEQUENCE</scope>
    <source>
        <tissue evidence="1">Salivary gland</tissue>
    </source>
</reference>
<proteinExistence type="evidence at transcript level"/>
<name>K9IWE7_DESRO</name>